<feature type="region of interest" description="Disordered" evidence="1">
    <location>
        <begin position="1"/>
        <end position="60"/>
    </location>
</feature>
<comment type="caution">
    <text evidence="2">The sequence shown here is derived from an EMBL/GenBank/DDBJ whole genome shotgun (WGS) entry which is preliminary data.</text>
</comment>
<protein>
    <submittedName>
        <fullName evidence="2">Splicing factor</fullName>
    </submittedName>
</protein>
<reference evidence="2" key="1">
    <citation type="journal article" date="2019" name="Sci. Rep.">
        <title>Draft genome of Tanacetum cinerariifolium, the natural source of mosquito coil.</title>
        <authorList>
            <person name="Yamashiro T."/>
            <person name="Shiraishi A."/>
            <person name="Satake H."/>
            <person name="Nakayama K."/>
        </authorList>
    </citation>
    <scope>NUCLEOTIDE SEQUENCE</scope>
</reference>
<gene>
    <name evidence="2" type="ORF">Tci_024878</name>
</gene>
<organism evidence="2">
    <name type="scientific">Tanacetum cinerariifolium</name>
    <name type="common">Dalmatian daisy</name>
    <name type="synonym">Chrysanthemum cinerariifolium</name>
    <dbReference type="NCBI Taxonomy" id="118510"/>
    <lineage>
        <taxon>Eukaryota</taxon>
        <taxon>Viridiplantae</taxon>
        <taxon>Streptophyta</taxon>
        <taxon>Embryophyta</taxon>
        <taxon>Tracheophyta</taxon>
        <taxon>Spermatophyta</taxon>
        <taxon>Magnoliopsida</taxon>
        <taxon>eudicotyledons</taxon>
        <taxon>Gunneridae</taxon>
        <taxon>Pentapetalae</taxon>
        <taxon>asterids</taxon>
        <taxon>campanulids</taxon>
        <taxon>Asterales</taxon>
        <taxon>Asteraceae</taxon>
        <taxon>Asteroideae</taxon>
        <taxon>Anthemideae</taxon>
        <taxon>Anthemidinae</taxon>
        <taxon>Tanacetum</taxon>
    </lineage>
</organism>
<name>A0A6L2KVX2_TANCI</name>
<feature type="region of interest" description="Disordered" evidence="1">
    <location>
        <begin position="193"/>
        <end position="216"/>
    </location>
</feature>
<accession>A0A6L2KVX2</accession>
<feature type="compositionally biased region" description="Basic and acidic residues" evidence="1">
    <location>
        <begin position="193"/>
        <end position="203"/>
    </location>
</feature>
<evidence type="ECO:0000256" key="1">
    <source>
        <dbReference type="SAM" id="MobiDB-lite"/>
    </source>
</evidence>
<proteinExistence type="predicted"/>
<dbReference type="AlphaFoldDB" id="A0A6L2KVX2"/>
<evidence type="ECO:0000313" key="2">
    <source>
        <dbReference type="EMBL" id="GEU52900.1"/>
    </source>
</evidence>
<feature type="compositionally biased region" description="Basic residues" evidence="1">
    <location>
        <begin position="29"/>
        <end position="49"/>
    </location>
</feature>
<sequence length="216" mass="23801">MGSGIRAMGTDSSGRGRRIDGRETMGSTRVRRGGARGRRGGGRRGRRGGGRGSTSRLKAFSQSGVLNNTLIYLKTMGASRRKEPNVQYALAKCKGRGFKYEDRGAMGAKSSGRGQMGAKSGGRVVAKEEEVMAGKLWVVQELKEVVQEEEDVVADEEEEVVEEDPLLMDGDDIKKSMEDEHMQGLLVEQEDLRQKQEKEHQDKLDEEALQQAGRKT</sequence>
<dbReference type="EMBL" id="BKCJ010003088">
    <property type="protein sequence ID" value="GEU52900.1"/>
    <property type="molecule type" value="Genomic_DNA"/>
</dbReference>
<feature type="region of interest" description="Disordered" evidence="1">
    <location>
        <begin position="104"/>
        <end position="125"/>
    </location>
</feature>